<comment type="caution">
    <text evidence="1">The sequence shown here is derived from an EMBL/GenBank/DDBJ whole genome shotgun (WGS) entry which is preliminary data.</text>
</comment>
<gene>
    <name evidence="1" type="ORF">A2786_03740</name>
</gene>
<reference evidence="1 2" key="1">
    <citation type="journal article" date="2016" name="Nat. Commun.">
        <title>Thousands of microbial genomes shed light on interconnected biogeochemical processes in an aquifer system.</title>
        <authorList>
            <person name="Anantharaman K."/>
            <person name="Brown C.T."/>
            <person name="Hug L.A."/>
            <person name="Sharon I."/>
            <person name="Castelle C.J."/>
            <person name="Probst A.J."/>
            <person name="Thomas B.C."/>
            <person name="Singh A."/>
            <person name="Wilkins M.J."/>
            <person name="Karaoz U."/>
            <person name="Brodie E.L."/>
            <person name="Williams K.H."/>
            <person name="Hubbard S.S."/>
            <person name="Banfield J.F."/>
        </authorList>
    </citation>
    <scope>NUCLEOTIDE SEQUENCE [LARGE SCALE GENOMIC DNA]</scope>
</reference>
<protein>
    <recommendedName>
        <fullName evidence="3">DUF458 domain-containing protein</fullName>
    </recommendedName>
</protein>
<dbReference type="EMBL" id="MHCJ01000003">
    <property type="protein sequence ID" value="OGY18931.1"/>
    <property type="molecule type" value="Genomic_DNA"/>
</dbReference>
<sequence>MDTFTSPTLGRVSLEEVIEGIANYLYEEPQSHYRLVIGTDSQDRRASGRKYTNFVTAVVVHRIGKGGRYFWRNGKKEQMRSLRQKIYTETFRSLEVAEQLVPKLSTKLNGNSNWELEIHIDVGQSGETREMIKEVVGMVMGNGYTAKTKPDSFGASSVADRHA</sequence>
<evidence type="ECO:0000313" key="2">
    <source>
        <dbReference type="Proteomes" id="UP000179233"/>
    </source>
</evidence>
<proteinExistence type="predicted"/>
<name>A0A1G1VU41_9BACT</name>
<accession>A0A1G1VU41</accession>
<dbReference type="Pfam" id="PF04308">
    <property type="entry name" value="RNaseH_like"/>
    <property type="match status" value="1"/>
</dbReference>
<dbReference type="Proteomes" id="UP000179233">
    <property type="component" value="Unassembled WGS sequence"/>
</dbReference>
<evidence type="ECO:0000313" key="1">
    <source>
        <dbReference type="EMBL" id="OGY18931.1"/>
    </source>
</evidence>
<evidence type="ECO:0008006" key="3">
    <source>
        <dbReference type="Google" id="ProtNLM"/>
    </source>
</evidence>
<dbReference type="AlphaFoldDB" id="A0A1G1VU41"/>
<dbReference type="PANTHER" id="PTHR39961:SF1">
    <property type="entry name" value="DUF458 DOMAIN-CONTAINING PROTEIN"/>
    <property type="match status" value="1"/>
</dbReference>
<dbReference type="InterPro" id="IPR007405">
    <property type="entry name" value="Phage_KVP40_Orf299"/>
</dbReference>
<dbReference type="PANTHER" id="PTHR39961">
    <property type="entry name" value="HYPOTHETICAL CYTOSOLIC PROTEIN"/>
    <property type="match status" value="1"/>
</dbReference>
<organism evidence="1 2">
    <name type="scientific">Candidatus Chisholmbacteria bacterium RIFCSPHIGHO2_01_FULL_52_32</name>
    <dbReference type="NCBI Taxonomy" id="1797591"/>
    <lineage>
        <taxon>Bacteria</taxon>
        <taxon>Candidatus Chisholmiibacteriota</taxon>
    </lineage>
</organism>